<evidence type="ECO:0000256" key="1">
    <source>
        <dbReference type="SAM" id="MobiDB-lite"/>
    </source>
</evidence>
<sequence length="190" mass="22063">MPRNCRQHRGRQKETERKRQREMKRAESAERERREMPLSKAPYSPNICSPGAVHGSLTALCVLHQMESSAGDRERERKIKNSGTKTSEQNASHQWTCSVGEGVNYLSSWSLLGEERKERFVLECEWFVPLCTLALRHVVTCVNPTARPYVRWDCLQLPVHKLDPPLRYLLQQSNRRDERQPAGLVQLSRK</sequence>
<feature type="region of interest" description="Disordered" evidence="1">
    <location>
        <begin position="1"/>
        <end position="43"/>
    </location>
</feature>
<reference evidence="2" key="1">
    <citation type="submission" date="2020-03" db="EMBL/GenBank/DDBJ databases">
        <authorList>
            <person name="Weist P."/>
        </authorList>
    </citation>
    <scope>NUCLEOTIDE SEQUENCE</scope>
</reference>
<name>A0A9N7Z4N5_PLEPL</name>
<dbReference type="AlphaFoldDB" id="A0A9N7Z4N5"/>
<dbReference type="EMBL" id="CADEAL010004256">
    <property type="protein sequence ID" value="CAB1455443.1"/>
    <property type="molecule type" value="Genomic_DNA"/>
</dbReference>
<evidence type="ECO:0000313" key="2">
    <source>
        <dbReference type="EMBL" id="CAB1455443.1"/>
    </source>
</evidence>
<protein>
    <submittedName>
        <fullName evidence="2">Uncharacterized protein</fullName>
    </submittedName>
</protein>
<feature type="region of interest" description="Disordered" evidence="1">
    <location>
        <begin position="71"/>
        <end position="93"/>
    </location>
</feature>
<feature type="compositionally biased region" description="Basic residues" evidence="1">
    <location>
        <begin position="1"/>
        <end position="11"/>
    </location>
</feature>
<feature type="compositionally biased region" description="Basic and acidic residues" evidence="1">
    <location>
        <begin position="12"/>
        <end position="37"/>
    </location>
</feature>
<keyword evidence="3" id="KW-1185">Reference proteome</keyword>
<evidence type="ECO:0000313" key="3">
    <source>
        <dbReference type="Proteomes" id="UP001153269"/>
    </source>
</evidence>
<dbReference type="Proteomes" id="UP001153269">
    <property type="component" value="Unassembled WGS sequence"/>
</dbReference>
<feature type="compositionally biased region" description="Polar residues" evidence="1">
    <location>
        <begin position="81"/>
        <end position="93"/>
    </location>
</feature>
<organism evidence="2 3">
    <name type="scientific">Pleuronectes platessa</name>
    <name type="common">European plaice</name>
    <dbReference type="NCBI Taxonomy" id="8262"/>
    <lineage>
        <taxon>Eukaryota</taxon>
        <taxon>Metazoa</taxon>
        <taxon>Chordata</taxon>
        <taxon>Craniata</taxon>
        <taxon>Vertebrata</taxon>
        <taxon>Euteleostomi</taxon>
        <taxon>Actinopterygii</taxon>
        <taxon>Neopterygii</taxon>
        <taxon>Teleostei</taxon>
        <taxon>Neoteleostei</taxon>
        <taxon>Acanthomorphata</taxon>
        <taxon>Carangaria</taxon>
        <taxon>Pleuronectiformes</taxon>
        <taxon>Pleuronectoidei</taxon>
        <taxon>Pleuronectidae</taxon>
        <taxon>Pleuronectes</taxon>
    </lineage>
</organism>
<accession>A0A9N7Z4N5</accession>
<gene>
    <name evidence="2" type="ORF">PLEPLA_LOCUS43219</name>
</gene>
<comment type="caution">
    <text evidence="2">The sequence shown here is derived from an EMBL/GenBank/DDBJ whole genome shotgun (WGS) entry which is preliminary data.</text>
</comment>
<proteinExistence type="predicted"/>